<feature type="domain" description="Luciferase-like" evidence="2">
    <location>
        <begin position="9"/>
        <end position="86"/>
    </location>
</feature>
<dbReference type="PANTHER" id="PTHR43244:SF1">
    <property type="entry name" value="5,10-METHYLENETETRAHYDROMETHANOPTERIN REDUCTASE"/>
    <property type="match status" value="1"/>
</dbReference>
<feature type="non-terminal residue" evidence="3">
    <location>
        <position position="86"/>
    </location>
</feature>
<gene>
    <name evidence="3" type="ORF">ACFQ07_07990</name>
</gene>
<dbReference type="Pfam" id="PF00296">
    <property type="entry name" value="Bac_luciferase"/>
    <property type="match status" value="1"/>
</dbReference>
<dbReference type="SUPFAM" id="SSF51679">
    <property type="entry name" value="Bacterial luciferase-like"/>
    <property type="match status" value="1"/>
</dbReference>
<dbReference type="Gene3D" id="3.20.20.30">
    <property type="entry name" value="Luciferase-like domain"/>
    <property type="match status" value="1"/>
</dbReference>
<evidence type="ECO:0000259" key="2">
    <source>
        <dbReference type="Pfam" id="PF00296"/>
    </source>
</evidence>
<evidence type="ECO:0000313" key="3">
    <source>
        <dbReference type="EMBL" id="MFD0852157.1"/>
    </source>
</evidence>
<name>A0ABW3CEG3_9ACTN</name>
<dbReference type="Proteomes" id="UP001597083">
    <property type="component" value="Unassembled WGS sequence"/>
</dbReference>
<keyword evidence="4" id="KW-1185">Reference proteome</keyword>
<dbReference type="EMBL" id="JBHTIR010001111">
    <property type="protein sequence ID" value="MFD0852157.1"/>
    <property type="molecule type" value="Genomic_DNA"/>
</dbReference>
<dbReference type="InterPro" id="IPR036661">
    <property type="entry name" value="Luciferase-like_sf"/>
</dbReference>
<comment type="caution">
    <text evidence="3">The sequence shown here is derived from an EMBL/GenBank/DDBJ whole genome shotgun (WGS) entry which is preliminary data.</text>
</comment>
<evidence type="ECO:0000256" key="1">
    <source>
        <dbReference type="ARBA" id="ARBA00023002"/>
    </source>
</evidence>
<dbReference type="InterPro" id="IPR050564">
    <property type="entry name" value="F420-G6PD/mer"/>
</dbReference>
<keyword evidence="1" id="KW-0560">Oxidoreductase</keyword>
<dbReference type="InterPro" id="IPR011251">
    <property type="entry name" value="Luciferase-like_dom"/>
</dbReference>
<dbReference type="PANTHER" id="PTHR43244">
    <property type="match status" value="1"/>
</dbReference>
<organism evidence="3 4">
    <name type="scientific">Actinomadura adrarensis</name>
    <dbReference type="NCBI Taxonomy" id="1819600"/>
    <lineage>
        <taxon>Bacteria</taxon>
        <taxon>Bacillati</taxon>
        <taxon>Actinomycetota</taxon>
        <taxon>Actinomycetes</taxon>
        <taxon>Streptosporangiales</taxon>
        <taxon>Thermomonosporaceae</taxon>
        <taxon>Actinomadura</taxon>
    </lineage>
</organism>
<protein>
    <submittedName>
        <fullName evidence="3">LLM class flavin-dependent oxidoreductase</fullName>
    </submittedName>
</protein>
<evidence type="ECO:0000313" key="4">
    <source>
        <dbReference type="Proteomes" id="UP001597083"/>
    </source>
</evidence>
<reference evidence="4" key="1">
    <citation type="journal article" date="2019" name="Int. J. Syst. Evol. Microbiol.">
        <title>The Global Catalogue of Microorganisms (GCM) 10K type strain sequencing project: providing services to taxonomists for standard genome sequencing and annotation.</title>
        <authorList>
            <consortium name="The Broad Institute Genomics Platform"/>
            <consortium name="The Broad Institute Genome Sequencing Center for Infectious Disease"/>
            <person name="Wu L."/>
            <person name="Ma J."/>
        </authorList>
    </citation>
    <scope>NUCLEOTIDE SEQUENCE [LARGE SCALE GENOMIC DNA]</scope>
    <source>
        <strain evidence="4">JCM 31696</strain>
    </source>
</reference>
<proteinExistence type="predicted"/>
<accession>A0ABW3CEG3</accession>
<sequence length="86" mass="9642">MKIGYKVFAEAHDPKEVVRQVVEAERAGFDFVEISDHYHPWLYSHGHSGFVWSMLASAASRTSRIRLATGVTCPTVRYHPAIVAQA</sequence>